<dbReference type="CDD" id="cd01392">
    <property type="entry name" value="HTH_LacI"/>
    <property type="match status" value="1"/>
</dbReference>
<name>A0AAP2CPG3_9RHOB</name>
<dbReference type="Pfam" id="PF00356">
    <property type="entry name" value="LacI"/>
    <property type="match status" value="1"/>
</dbReference>
<gene>
    <name evidence="5" type="ORF">IV417_07830</name>
</gene>
<dbReference type="Proteomes" id="UP001315686">
    <property type="component" value="Unassembled WGS sequence"/>
</dbReference>
<dbReference type="EMBL" id="JADQAZ010000001">
    <property type="protein sequence ID" value="MBT0957290.1"/>
    <property type="molecule type" value="Genomic_DNA"/>
</dbReference>
<evidence type="ECO:0000256" key="1">
    <source>
        <dbReference type="ARBA" id="ARBA00023015"/>
    </source>
</evidence>
<organism evidence="5 6">
    <name type="scientific">Harenicola maris</name>
    <dbReference type="NCBI Taxonomy" id="2841044"/>
    <lineage>
        <taxon>Bacteria</taxon>
        <taxon>Pseudomonadati</taxon>
        <taxon>Pseudomonadota</taxon>
        <taxon>Alphaproteobacteria</taxon>
        <taxon>Rhodobacterales</taxon>
        <taxon>Paracoccaceae</taxon>
        <taxon>Harenicola</taxon>
    </lineage>
</organism>
<evidence type="ECO:0000313" key="6">
    <source>
        <dbReference type="Proteomes" id="UP001315686"/>
    </source>
</evidence>
<dbReference type="PANTHER" id="PTHR30146:SF155">
    <property type="entry name" value="ALANINE RACEMASE"/>
    <property type="match status" value="1"/>
</dbReference>
<dbReference type="Pfam" id="PF13377">
    <property type="entry name" value="Peripla_BP_3"/>
    <property type="match status" value="1"/>
</dbReference>
<dbReference type="GO" id="GO:0000976">
    <property type="term" value="F:transcription cis-regulatory region binding"/>
    <property type="evidence" value="ECO:0007669"/>
    <property type="project" value="TreeGrafter"/>
</dbReference>
<proteinExistence type="predicted"/>
<dbReference type="InterPro" id="IPR028082">
    <property type="entry name" value="Peripla_BP_I"/>
</dbReference>
<evidence type="ECO:0000259" key="4">
    <source>
        <dbReference type="PROSITE" id="PS50932"/>
    </source>
</evidence>
<keyword evidence="1" id="KW-0805">Transcription regulation</keyword>
<evidence type="ECO:0000313" key="5">
    <source>
        <dbReference type="EMBL" id="MBT0957290.1"/>
    </source>
</evidence>
<dbReference type="SUPFAM" id="SSF53822">
    <property type="entry name" value="Periplasmic binding protein-like I"/>
    <property type="match status" value="1"/>
</dbReference>
<dbReference type="PRINTS" id="PR00036">
    <property type="entry name" value="HTHLACI"/>
</dbReference>
<comment type="caution">
    <text evidence="5">The sequence shown here is derived from an EMBL/GenBank/DDBJ whole genome shotgun (WGS) entry which is preliminary data.</text>
</comment>
<dbReference type="PANTHER" id="PTHR30146">
    <property type="entry name" value="LACI-RELATED TRANSCRIPTIONAL REPRESSOR"/>
    <property type="match status" value="1"/>
</dbReference>
<dbReference type="InterPro" id="IPR046335">
    <property type="entry name" value="LacI/GalR-like_sensor"/>
</dbReference>
<dbReference type="Gene3D" id="1.10.260.40">
    <property type="entry name" value="lambda repressor-like DNA-binding domains"/>
    <property type="match status" value="1"/>
</dbReference>
<dbReference type="InterPro" id="IPR000843">
    <property type="entry name" value="HTH_LacI"/>
</dbReference>
<sequence>MQLSIKKTATIQDVAKHAGVSTATVSRTLSNPEIVTEDTRNLVMEAVRATGYRANRAARNLRTQKAGAVGVLVPNLSNPFFSGILAGIQSVFGKTDYSVLITDTLMDAGERHPGEWMLLDGRVDGLLVLDSGQTNASQAILANAPPEAPVVFGNELDLRGKFPGVGCDDVRGGEMAAEHLCGLGHERLVIFTGEKGNPVSEQREAGFCAKAKSLGATRVEVMHGDFTTQSAEKMVPELLAMSPRPTGVFCCSDMMALAVLSGALRAGLRVPEDMSVIGYDDLTVSQYFVPALTTIRQDRQMIGAGSAKMLLDLLEKKVPMGAAQDVVVPLELIERASTAAYQG</sequence>
<evidence type="ECO:0000256" key="2">
    <source>
        <dbReference type="ARBA" id="ARBA00023125"/>
    </source>
</evidence>
<dbReference type="AlphaFoldDB" id="A0AAP2CPG3"/>
<dbReference type="SUPFAM" id="SSF47413">
    <property type="entry name" value="lambda repressor-like DNA-binding domains"/>
    <property type="match status" value="1"/>
</dbReference>
<keyword evidence="6" id="KW-1185">Reference proteome</keyword>
<dbReference type="Gene3D" id="3.40.50.2300">
    <property type="match status" value="2"/>
</dbReference>
<dbReference type="RefSeq" id="WP_327793465.1">
    <property type="nucleotide sequence ID" value="NZ_JADQAZ010000001.1"/>
</dbReference>
<keyword evidence="3" id="KW-0804">Transcription</keyword>
<dbReference type="SMART" id="SM00354">
    <property type="entry name" value="HTH_LACI"/>
    <property type="match status" value="1"/>
</dbReference>
<reference evidence="5 6" key="1">
    <citation type="journal article" date="2021" name="Arch. Microbiol.">
        <title>Harenicola maris gen. nov., sp. nov. isolated from the Sea of Japan shallow sediments.</title>
        <authorList>
            <person name="Romanenko L.A."/>
            <person name="Kurilenko V.V."/>
            <person name="Chernysheva N.Y."/>
            <person name="Tekutyeva L.A."/>
            <person name="Velansky P.V."/>
            <person name="Svetashev V.I."/>
            <person name="Isaeva M.P."/>
        </authorList>
    </citation>
    <scope>NUCLEOTIDE SEQUENCE [LARGE SCALE GENOMIC DNA]</scope>
    <source>
        <strain evidence="5 6">KMM 3653</strain>
    </source>
</reference>
<evidence type="ECO:0000256" key="3">
    <source>
        <dbReference type="ARBA" id="ARBA00023163"/>
    </source>
</evidence>
<dbReference type="InterPro" id="IPR010982">
    <property type="entry name" value="Lambda_DNA-bd_dom_sf"/>
</dbReference>
<dbReference type="PROSITE" id="PS50932">
    <property type="entry name" value="HTH_LACI_2"/>
    <property type="match status" value="1"/>
</dbReference>
<accession>A0AAP2CPG3</accession>
<keyword evidence="2 5" id="KW-0238">DNA-binding</keyword>
<dbReference type="GO" id="GO:0003700">
    <property type="term" value="F:DNA-binding transcription factor activity"/>
    <property type="evidence" value="ECO:0007669"/>
    <property type="project" value="TreeGrafter"/>
</dbReference>
<feature type="domain" description="HTH lacI-type" evidence="4">
    <location>
        <begin position="9"/>
        <end position="63"/>
    </location>
</feature>
<protein>
    <submittedName>
        <fullName evidence="5">LacI family DNA-binding transcriptional regulator</fullName>
    </submittedName>
</protein>